<dbReference type="InterPro" id="IPR036056">
    <property type="entry name" value="Fibrinogen-like_C"/>
</dbReference>
<keyword evidence="2" id="KW-0732">Signal</keyword>
<reference evidence="4 5" key="1">
    <citation type="journal article" date="2014" name="Nat. Genet.">
        <title>Whole-genome sequence of a flatfish provides insights into ZW sex chromosome evolution and adaptation to a benthic lifestyle.</title>
        <authorList>
            <person name="Chen S."/>
            <person name="Zhang G."/>
            <person name="Shao C."/>
            <person name="Huang Q."/>
            <person name="Liu G."/>
            <person name="Zhang P."/>
            <person name="Song W."/>
            <person name="An N."/>
            <person name="Chalopin D."/>
            <person name="Volff J.N."/>
            <person name="Hong Y."/>
            <person name="Li Q."/>
            <person name="Sha Z."/>
            <person name="Zhou H."/>
            <person name="Xie M."/>
            <person name="Yu Q."/>
            <person name="Liu Y."/>
            <person name="Xiang H."/>
            <person name="Wang N."/>
            <person name="Wu K."/>
            <person name="Yang C."/>
            <person name="Zhou Q."/>
            <person name="Liao X."/>
            <person name="Yang L."/>
            <person name="Hu Q."/>
            <person name="Zhang J."/>
            <person name="Meng L."/>
            <person name="Jin L."/>
            <person name="Tian Y."/>
            <person name="Lian J."/>
            <person name="Yang J."/>
            <person name="Miao G."/>
            <person name="Liu S."/>
            <person name="Liang Z."/>
            <person name="Yan F."/>
            <person name="Li Y."/>
            <person name="Sun B."/>
            <person name="Zhang H."/>
            <person name="Zhang J."/>
            <person name="Zhu Y."/>
            <person name="Du M."/>
            <person name="Zhao Y."/>
            <person name="Schartl M."/>
            <person name="Tang Q."/>
            <person name="Wang J."/>
        </authorList>
    </citation>
    <scope>NUCLEOTIDE SEQUENCE</scope>
</reference>
<dbReference type="GO" id="GO:0048251">
    <property type="term" value="P:elastic fiber assembly"/>
    <property type="evidence" value="ECO:0007669"/>
    <property type="project" value="TreeGrafter"/>
</dbReference>
<evidence type="ECO:0000256" key="2">
    <source>
        <dbReference type="SAM" id="SignalP"/>
    </source>
</evidence>
<dbReference type="GeneTree" id="ENSGT00940000154615"/>
<dbReference type="Ensembl" id="ENSCSET00000032318.1">
    <property type="protein sequence ID" value="ENSCSEP00000031907.1"/>
    <property type="gene ID" value="ENSCSEG00000020468.1"/>
</dbReference>
<dbReference type="SMART" id="SM00186">
    <property type="entry name" value="FBG"/>
    <property type="match status" value="1"/>
</dbReference>
<dbReference type="PANTHER" id="PTHR19143">
    <property type="entry name" value="FIBRINOGEN/TENASCIN/ANGIOPOEITIN"/>
    <property type="match status" value="1"/>
</dbReference>
<dbReference type="InterPro" id="IPR002181">
    <property type="entry name" value="Fibrinogen_a/b/g_C_dom"/>
</dbReference>
<feature type="domain" description="Fibrinogen C-terminal" evidence="3">
    <location>
        <begin position="15"/>
        <end position="232"/>
    </location>
</feature>
<evidence type="ECO:0000313" key="5">
    <source>
        <dbReference type="Proteomes" id="UP000265120"/>
    </source>
</evidence>
<dbReference type="FunFam" id="3.90.215.10:FF:000001">
    <property type="entry name" value="Tenascin isoform 1"/>
    <property type="match status" value="1"/>
</dbReference>
<dbReference type="Pfam" id="PF00147">
    <property type="entry name" value="Fibrinogen_C"/>
    <property type="match status" value="1"/>
</dbReference>
<dbReference type="SUPFAM" id="SSF56496">
    <property type="entry name" value="Fibrinogen C-terminal domain-like"/>
    <property type="match status" value="1"/>
</dbReference>
<name>A0A3P8WZA6_CYNSE</name>
<organism evidence="4 5">
    <name type="scientific">Cynoglossus semilaevis</name>
    <name type="common">Tongue sole</name>
    <dbReference type="NCBI Taxonomy" id="244447"/>
    <lineage>
        <taxon>Eukaryota</taxon>
        <taxon>Metazoa</taxon>
        <taxon>Chordata</taxon>
        <taxon>Craniata</taxon>
        <taxon>Vertebrata</taxon>
        <taxon>Euteleostomi</taxon>
        <taxon>Actinopterygii</taxon>
        <taxon>Neopterygii</taxon>
        <taxon>Teleostei</taxon>
        <taxon>Neoteleostei</taxon>
        <taxon>Acanthomorphata</taxon>
        <taxon>Carangaria</taxon>
        <taxon>Pleuronectiformes</taxon>
        <taxon>Pleuronectoidei</taxon>
        <taxon>Cynoglossidae</taxon>
        <taxon>Cynoglossinae</taxon>
        <taxon>Cynoglossus</taxon>
    </lineage>
</organism>
<dbReference type="Gene3D" id="3.90.215.10">
    <property type="entry name" value="Gamma Fibrinogen, chain A, domain 1"/>
    <property type="match status" value="1"/>
</dbReference>
<dbReference type="InterPro" id="IPR050373">
    <property type="entry name" value="Fibrinogen_C-term_domain"/>
</dbReference>
<dbReference type="PROSITE" id="PS00514">
    <property type="entry name" value="FIBRINOGEN_C_1"/>
    <property type="match status" value="1"/>
</dbReference>
<dbReference type="InterPro" id="IPR020837">
    <property type="entry name" value="Fibrinogen_CS"/>
</dbReference>
<evidence type="ECO:0000259" key="3">
    <source>
        <dbReference type="PROSITE" id="PS51406"/>
    </source>
</evidence>
<dbReference type="Proteomes" id="UP000265120">
    <property type="component" value="Chromosome 17"/>
</dbReference>
<dbReference type="InterPro" id="IPR014716">
    <property type="entry name" value="Fibrinogen_a/b/g_C_1"/>
</dbReference>
<accession>A0A3P8WZA6</accession>
<dbReference type="AlphaFoldDB" id="A0A3P8WZA6"/>
<reference evidence="4" key="3">
    <citation type="submission" date="2025-09" db="UniProtKB">
        <authorList>
            <consortium name="Ensembl"/>
        </authorList>
    </citation>
    <scope>IDENTIFICATION</scope>
</reference>
<dbReference type="PANTHER" id="PTHR19143:SF225">
    <property type="entry name" value="MICROFIBRIL-ASSOCIATED GLYCOPROTEIN 4"/>
    <property type="match status" value="1"/>
</dbReference>
<feature type="signal peptide" evidence="2">
    <location>
        <begin position="1"/>
        <end position="15"/>
    </location>
</feature>
<sequence length="236" mass="26511">MVFIVLLLLIPACFCTSVFYPVDCNDVYVRGFGDSGVYTIYPAGPVSPVQVYCEMDPDGQWTVLQKRFDGSVNFYAPWAYFKAGFGKATGEYWLGLENIHLLTMRKAYELRFDLEDFIGNKVYATYSSFSVGSESEDYELGVGGFTNGGAGDSLGYHNGKKFTTWDRDNDNWYSNCASRFKGGWWYGSCHTSNPNGIYAWGPSEFGTGINWNSWRGYEYSLKAISMKIKPVVANTP</sequence>
<dbReference type="GO" id="GO:0005615">
    <property type="term" value="C:extracellular space"/>
    <property type="evidence" value="ECO:0007669"/>
    <property type="project" value="TreeGrafter"/>
</dbReference>
<reference evidence="4" key="2">
    <citation type="submission" date="2025-08" db="UniProtKB">
        <authorList>
            <consortium name="Ensembl"/>
        </authorList>
    </citation>
    <scope>IDENTIFICATION</scope>
</reference>
<dbReference type="FunCoup" id="A0A3P8WZA6">
    <property type="interactions" value="327"/>
</dbReference>
<protein>
    <submittedName>
        <fullName evidence="4">Microfibril associated protein 4, tandem duplicate 5</fullName>
    </submittedName>
</protein>
<feature type="chain" id="PRO_5018097129" evidence="2">
    <location>
        <begin position="16"/>
        <end position="236"/>
    </location>
</feature>
<dbReference type="PROSITE" id="PS51406">
    <property type="entry name" value="FIBRINOGEN_C_2"/>
    <property type="match status" value="1"/>
</dbReference>
<dbReference type="InParanoid" id="A0A3P8WZA6"/>
<proteinExistence type="predicted"/>
<dbReference type="CDD" id="cd00087">
    <property type="entry name" value="FReD"/>
    <property type="match status" value="1"/>
</dbReference>
<keyword evidence="1" id="KW-1015">Disulfide bond</keyword>
<evidence type="ECO:0000313" key="4">
    <source>
        <dbReference type="Ensembl" id="ENSCSEP00000031907.1"/>
    </source>
</evidence>
<evidence type="ECO:0000256" key="1">
    <source>
        <dbReference type="ARBA" id="ARBA00023157"/>
    </source>
</evidence>
<keyword evidence="5" id="KW-1185">Reference proteome</keyword>